<name>A0A917LQE8_9GAMM</name>
<keyword evidence="3" id="KW-1185">Reference proteome</keyword>
<evidence type="ECO:0000313" key="2">
    <source>
        <dbReference type="EMBL" id="GGG50024.1"/>
    </source>
</evidence>
<dbReference type="OrthoDB" id="6876592at2"/>
<keyword evidence="1" id="KW-1133">Transmembrane helix</keyword>
<evidence type="ECO:0000256" key="1">
    <source>
        <dbReference type="SAM" id="Phobius"/>
    </source>
</evidence>
<feature type="transmembrane region" description="Helical" evidence="1">
    <location>
        <begin position="28"/>
        <end position="48"/>
    </location>
</feature>
<proteinExistence type="predicted"/>
<organism evidence="2 3">
    <name type="scientific">Pseudohongiella nitratireducens</name>
    <dbReference type="NCBI Taxonomy" id="1768907"/>
    <lineage>
        <taxon>Bacteria</taxon>
        <taxon>Pseudomonadati</taxon>
        <taxon>Pseudomonadota</taxon>
        <taxon>Gammaproteobacteria</taxon>
        <taxon>Pseudomonadales</taxon>
        <taxon>Pseudohongiellaceae</taxon>
        <taxon>Pseudohongiella</taxon>
    </lineage>
</organism>
<dbReference type="AlphaFoldDB" id="A0A917LQE8"/>
<comment type="caution">
    <text evidence="2">The sequence shown here is derived from an EMBL/GenBank/DDBJ whole genome shotgun (WGS) entry which is preliminary data.</text>
</comment>
<sequence>MSDIVHQEINLYTAELRPRNDLINFSRLTRAVAGIVVVMLLVSAVQWFRAQSLESQIADVNTALQEQTRITEQVERDVASLATDQALVAEMELREDQVVRARELYNFMRNTNLGNLAGYSGHLKDLSRSSFEGMWLNQIQIFGDADSVSISGVVQRPAMLPDFVGRLSGGQSSLSGRYFDRLISTRNESQAEFYEFTLEATETE</sequence>
<dbReference type="Proteomes" id="UP000627715">
    <property type="component" value="Unassembled WGS sequence"/>
</dbReference>
<keyword evidence="1" id="KW-0472">Membrane</keyword>
<dbReference type="EMBL" id="BMIY01000002">
    <property type="protein sequence ID" value="GGG50024.1"/>
    <property type="molecule type" value="Genomic_DNA"/>
</dbReference>
<evidence type="ECO:0008006" key="4">
    <source>
        <dbReference type="Google" id="ProtNLM"/>
    </source>
</evidence>
<dbReference type="RefSeq" id="WP_068812050.1">
    <property type="nucleotide sequence ID" value="NZ_BMIY01000002.1"/>
</dbReference>
<keyword evidence="1" id="KW-0812">Transmembrane</keyword>
<reference evidence="2" key="1">
    <citation type="journal article" date="2014" name="Int. J. Syst. Evol. Microbiol.">
        <title>Complete genome sequence of Corynebacterium casei LMG S-19264T (=DSM 44701T), isolated from a smear-ripened cheese.</title>
        <authorList>
            <consortium name="US DOE Joint Genome Institute (JGI-PGF)"/>
            <person name="Walter F."/>
            <person name="Albersmeier A."/>
            <person name="Kalinowski J."/>
            <person name="Ruckert C."/>
        </authorList>
    </citation>
    <scope>NUCLEOTIDE SEQUENCE</scope>
    <source>
        <strain evidence="2">CGMCC 1.15425</strain>
    </source>
</reference>
<evidence type="ECO:0000313" key="3">
    <source>
        <dbReference type="Proteomes" id="UP000627715"/>
    </source>
</evidence>
<reference evidence="2" key="2">
    <citation type="submission" date="2020-09" db="EMBL/GenBank/DDBJ databases">
        <authorList>
            <person name="Sun Q."/>
            <person name="Zhou Y."/>
        </authorList>
    </citation>
    <scope>NUCLEOTIDE SEQUENCE</scope>
    <source>
        <strain evidence="2">CGMCC 1.15425</strain>
    </source>
</reference>
<accession>A0A917LQE8</accession>
<gene>
    <name evidence="2" type="ORF">GCM10011403_03910</name>
</gene>
<protein>
    <recommendedName>
        <fullName evidence="4">MSHA biogenesis protein MshI</fullName>
    </recommendedName>
</protein>